<keyword evidence="1" id="KW-0812">Transmembrane</keyword>
<keyword evidence="4" id="KW-1185">Reference proteome</keyword>
<dbReference type="GO" id="GO:0080120">
    <property type="term" value="P:CAAX-box protein maturation"/>
    <property type="evidence" value="ECO:0007669"/>
    <property type="project" value="UniProtKB-ARBA"/>
</dbReference>
<sequence>MVAAPFIALFLAAAAVWSPAPRWLVPGLLVIAYGAALAGGQITPLAAMPLALLLAAAAAVAPHRRAWLRYAGHALFIALAVALSLHWLPGFHNPRVIGPERLSAEAVPFTMYLNLDKPLVGFWLLLAWPWTRPRHGTLASMKAGMASLAGTTIVCLLLALALGMVRWEPKWPSSTWLFMLNNLLLVTMTEEAFFRGYVQGGLSRLFKRFAYGDIIALMIAALVFGLAHFPGGWHWIVLASLAGIGYGLAYRFGGLAAAIVAHFGLNAAHFLLFTYPMLQAYGTS</sequence>
<feature type="transmembrane region" description="Helical" evidence="1">
    <location>
        <begin position="143"/>
        <end position="164"/>
    </location>
</feature>
<dbReference type="EMBL" id="FCNY02000008">
    <property type="protein sequence ID" value="SAL44518.1"/>
    <property type="molecule type" value="Genomic_DNA"/>
</dbReference>
<gene>
    <name evidence="3" type="ORF">AWB70_03409</name>
</gene>
<dbReference type="GO" id="GO:0004175">
    <property type="term" value="F:endopeptidase activity"/>
    <property type="evidence" value="ECO:0007669"/>
    <property type="project" value="UniProtKB-ARBA"/>
</dbReference>
<feature type="transmembrane region" description="Helical" evidence="1">
    <location>
        <begin position="257"/>
        <end position="278"/>
    </location>
</feature>
<proteinExistence type="predicted"/>
<evidence type="ECO:0000259" key="2">
    <source>
        <dbReference type="Pfam" id="PF02517"/>
    </source>
</evidence>
<feature type="transmembrane region" description="Helical" evidence="1">
    <location>
        <begin position="209"/>
        <end position="227"/>
    </location>
</feature>
<organism evidence="3 4">
    <name type="scientific">Caballeronia cordobensis</name>
    <name type="common">Burkholderia cordobensis</name>
    <dbReference type="NCBI Taxonomy" id="1353886"/>
    <lineage>
        <taxon>Bacteria</taxon>
        <taxon>Pseudomonadati</taxon>
        <taxon>Pseudomonadota</taxon>
        <taxon>Betaproteobacteria</taxon>
        <taxon>Burkholderiales</taxon>
        <taxon>Burkholderiaceae</taxon>
        <taxon>Caballeronia</taxon>
    </lineage>
</organism>
<protein>
    <submittedName>
        <fullName evidence="3">Abortive infection protein</fullName>
    </submittedName>
</protein>
<feature type="transmembrane region" description="Helical" evidence="1">
    <location>
        <begin position="67"/>
        <end position="89"/>
    </location>
</feature>
<keyword evidence="1" id="KW-0472">Membrane</keyword>
<evidence type="ECO:0000313" key="3">
    <source>
        <dbReference type="EMBL" id="SAL44518.1"/>
    </source>
</evidence>
<dbReference type="RefSeq" id="WP_053570562.1">
    <property type="nucleotide sequence ID" value="NZ_FCNY02000008.1"/>
</dbReference>
<evidence type="ECO:0000313" key="4">
    <source>
        <dbReference type="Proteomes" id="UP000054740"/>
    </source>
</evidence>
<name>A0A158HJF7_CABCO</name>
<feature type="transmembrane region" description="Helical" evidence="1">
    <location>
        <begin position="30"/>
        <end position="55"/>
    </location>
</feature>
<evidence type="ECO:0000256" key="1">
    <source>
        <dbReference type="SAM" id="Phobius"/>
    </source>
</evidence>
<dbReference type="Pfam" id="PF02517">
    <property type="entry name" value="Rce1-like"/>
    <property type="match status" value="1"/>
</dbReference>
<feature type="domain" description="CAAX prenyl protease 2/Lysostaphin resistance protein A-like" evidence="2">
    <location>
        <begin position="173"/>
        <end position="267"/>
    </location>
</feature>
<dbReference type="AlphaFoldDB" id="A0A158HJF7"/>
<dbReference type="Proteomes" id="UP000054740">
    <property type="component" value="Unassembled WGS sequence"/>
</dbReference>
<reference evidence="4" key="1">
    <citation type="submission" date="2016-01" db="EMBL/GenBank/DDBJ databases">
        <authorList>
            <person name="Peeters C."/>
        </authorList>
    </citation>
    <scope>NUCLEOTIDE SEQUENCE [LARGE SCALE GENOMIC DNA]</scope>
</reference>
<feature type="transmembrane region" description="Helical" evidence="1">
    <location>
        <begin position="176"/>
        <end position="197"/>
    </location>
</feature>
<accession>A0A158HJF7</accession>
<dbReference type="InterPro" id="IPR003675">
    <property type="entry name" value="Rce1/LyrA-like_dom"/>
</dbReference>
<feature type="transmembrane region" description="Helical" evidence="1">
    <location>
        <begin position="109"/>
        <end position="131"/>
    </location>
</feature>
<keyword evidence="1" id="KW-1133">Transmembrane helix</keyword>